<dbReference type="AlphaFoldDB" id="A0A1V9YXV5"/>
<keyword evidence="6" id="KW-0732">Signal</keyword>
<proteinExistence type="inferred from homology"/>
<dbReference type="EMBL" id="JNBR01000594">
    <property type="protein sequence ID" value="OQR90644.1"/>
    <property type="molecule type" value="Genomic_DNA"/>
</dbReference>
<dbReference type="Pfam" id="PF05277">
    <property type="entry name" value="DUF726"/>
    <property type="match status" value="1"/>
</dbReference>
<evidence type="ECO:0000313" key="8">
    <source>
        <dbReference type="Proteomes" id="UP000243579"/>
    </source>
</evidence>
<evidence type="ECO:0000256" key="3">
    <source>
        <dbReference type="ARBA" id="ARBA00022692"/>
    </source>
</evidence>
<dbReference type="Proteomes" id="UP000243579">
    <property type="component" value="Unassembled WGS sequence"/>
</dbReference>
<organism evidence="7 8">
    <name type="scientific">Achlya hypogyna</name>
    <name type="common">Oomycete</name>
    <name type="synonym">Protoachlya hypogyna</name>
    <dbReference type="NCBI Taxonomy" id="1202772"/>
    <lineage>
        <taxon>Eukaryota</taxon>
        <taxon>Sar</taxon>
        <taxon>Stramenopiles</taxon>
        <taxon>Oomycota</taxon>
        <taxon>Saprolegniomycetes</taxon>
        <taxon>Saprolegniales</taxon>
        <taxon>Achlyaceae</taxon>
        <taxon>Achlya</taxon>
    </lineage>
</organism>
<reference evidence="7 8" key="1">
    <citation type="journal article" date="2014" name="Genome Biol. Evol.">
        <title>The secreted proteins of Achlya hypogyna and Thraustotheca clavata identify the ancestral oomycete secretome and reveal gene acquisitions by horizontal gene transfer.</title>
        <authorList>
            <person name="Misner I."/>
            <person name="Blouin N."/>
            <person name="Leonard G."/>
            <person name="Richards T.A."/>
            <person name="Lane C.E."/>
        </authorList>
    </citation>
    <scope>NUCLEOTIDE SEQUENCE [LARGE SCALE GENOMIC DNA]</scope>
    <source>
        <strain evidence="7 8">ATCC 48635</strain>
    </source>
</reference>
<feature type="chain" id="PRO_5013139523" description="Fungal lipase-like domain-containing protein" evidence="6">
    <location>
        <begin position="21"/>
        <end position="398"/>
    </location>
</feature>
<dbReference type="Gene3D" id="3.40.50.1820">
    <property type="entry name" value="alpha/beta hydrolase"/>
    <property type="match status" value="1"/>
</dbReference>
<comment type="subcellular location">
    <subcellularLocation>
        <location evidence="1">Membrane</location>
        <topology evidence="1">Multi-pass membrane protein</topology>
    </subcellularLocation>
</comment>
<dbReference type="PANTHER" id="PTHR17920">
    <property type="entry name" value="TRANSMEMBRANE AND COILED-COIL DOMAIN-CONTAINING PROTEIN 4 TMCO4"/>
    <property type="match status" value="1"/>
</dbReference>
<protein>
    <recommendedName>
        <fullName evidence="9">Fungal lipase-like domain-containing protein</fullName>
    </recommendedName>
</protein>
<dbReference type="OrthoDB" id="277931at2759"/>
<dbReference type="GO" id="GO:0016020">
    <property type="term" value="C:membrane"/>
    <property type="evidence" value="ECO:0007669"/>
    <property type="project" value="UniProtKB-SubCell"/>
</dbReference>
<evidence type="ECO:0000256" key="4">
    <source>
        <dbReference type="ARBA" id="ARBA00022989"/>
    </source>
</evidence>
<evidence type="ECO:0000256" key="5">
    <source>
        <dbReference type="ARBA" id="ARBA00023136"/>
    </source>
</evidence>
<evidence type="ECO:0000313" key="7">
    <source>
        <dbReference type="EMBL" id="OQR90644.1"/>
    </source>
</evidence>
<dbReference type="PANTHER" id="PTHR17920:SF23">
    <property type="entry name" value="DUF726-DOMAIN-CONTAINING PROTEIN"/>
    <property type="match status" value="1"/>
</dbReference>
<keyword evidence="3" id="KW-0812">Transmembrane</keyword>
<comment type="similarity">
    <text evidence="2">Belongs to the TMCO4 family.</text>
</comment>
<evidence type="ECO:0000256" key="1">
    <source>
        <dbReference type="ARBA" id="ARBA00004141"/>
    </source>
</evidence>
<keyword evidence="8" id="KW-1185">Reference proteome</keyword>
<sequence length="398" mass="43233">MLWSFFLFLVAMQPFLDDDAADLIAKGRLTTDEWASMQTQASAPADIARLMQEELDDAIDGAIARQPTDQTLSSDIKVAVVGGALGFMNAILGFDSPRRRSSVEEDTSPVAAALSNLRDATLDSASSWMDMNRAVRRVNWLKLVPFSGDVAASEHVIITIDGFMSHGRDPRDNWGALCRHNIACYAVEWEAGNIGDIVNCLGRALTADALVSQITKNPWNSAQNKAHQVGTVLAELLLAQPTLTTHRKVTVVGHSLGGAVIASLLDHLAAANAARDPLHRVHLHQVIMFAAAFVPHHDFADAALHVFPDSSPERIVNVFSMKDAILKHIFRLGNVHVWPSAAGCVGVQSSWLANWDVTDVVPVTPLTLLGHLYEAHMITILAQLRDANLLLLNDAVFC</sequence>
<comment type="caution">
    <text evidence="7">The sequence shown here is derived from an EMBL/GenBank/DDBJ whole genome shotgun (WGS) entry which is preliminary data.</text>
</comment>
<evidence type="ECO:0008006" key="9">
    <source>
        <dbReference type="Google" id="ProtNLM"/>
    </source>
</evidence>
<gene>
    <name evidence="7" type="ORF">ACHHYP_05337</name>
</gene>
<evidence type="ECO:0000256" key="2">
    <source>
        <dbReference type="ARBA" id="ARBA00009824"/>
    </source>
</evidence>
<dbReference type="InterPro" id="IPR007941">
    <property type="entry name" value="DUF726"/>
</dbReference>
<keyword evidence="5" id="KW-0472">Membrane</keyword>
<accession>A0A1V9YXV5</accession>
<keyword evidence="4" id="KW-1133">Transmembrane helix</keyword>
<feature type="signal peptide" evidence="6">
    <location>
        <begin position="1"/>
        <end position="20"/>
    </location>
</feature>
<evidence type="ECO:0000256" key="6">
    <source>
        <dbReference type="SAM" id="SignalP"/>
    </source>
</evidence>
<dbReference type="InterPro" id="IPR029058">
    <property type="entry name" value="AB_hydrolase_fold"/>
</dbReference>
<name>A0A1V9YXV5_ACHHY</name>
<dbReference type="SUPFAM" id="SSF53474">
    <property type="entry name" value="alpha/beta-Hydrolases"/>
    <property type="match status" value="1"/>
</dbReference>